<dbReference type="Proteomes" id="UP001055072">
    <property type="component" value="Unassembled WGS sequence"/>
</dbReference>
<name>A0ACB8TUV1_9APHY</name>
<keyword evidence="2" id="KW-1185">Reference proteome</keyword>
<proteinExistence type="predicted"/>
<comment type="caution">
    <text evidence="1">The sequence shown here is derived from an EMBL/GenBank/DDBJ whole genome shotgun (WGS) entry which is preliminary data.</text>
</comment>
<organism evidence="1 2">
    <name type="scientific">Irpex rosettiformis</name>
    <dbReference type="NCBI Taxonomy" id="378272"/>
    <lineage>
        <taxon>Eukaryota</taxon>
        <taxon>Fungi</taxon>
        <taxon>Dikarya</taxon>
        <taxon>Basidiomycota</taxon>
        <taxon>Agaricomycotina</taxon>
        <taxon>Agaricomycetes</taxon>
        <taxon>Polyporales</taxon>
        <taxon>Irpicaceae</taxon>
        <taxon>Irpex</taxon>
    </lineage>
</organism>
<accession>A0ACB8TUV1</accession>
<gene>
    <name evidence="1" type="ORF">BDY19DRAFT_394592</name>
</gene>
<evidence type="ECO:0000313" key="2">
    <source>
        <dbReference type="Proteomes" id="UP001055072"/>
    </source>
</evidence>
<reference evidence="1" key="1">
    <citation type="journal article" date="2021" name="Environ. Microbiol.">
        <title>Gene family expansions and transcriptome signatures uncover fungal adaptations to wood decay.</title>
        <authorList>
            <person name="Hage H."/>
            <person name="Miyauchi S."/>
            <person name="Viragh M."/>
            <person name="Drula E."/>
            <person name="Min B."/>
            <person name="Chaduli D."/>
            <person name="Navarro D."/>
            <person name="Favel A."/>
            <person name="Norest M."/>
            <person name="Lesage-Meessen L."/>
            <person name="Balint B."/>
            <person name="Merenyi Z."/>
            <person name="de Eugenio L."/>
            <person name="Morin E."/>
            <person name="Martinez A.T."/>
            <person name="Baldrian P."/>
            <person name="Stursova M."/>
            <person name="Martinez M.J."/>
            <person name="Novotny C."/>
            <person name="Magnuson J.K."/>
            <person name="Spatafora J.W."/>
            <person name="Maurice S."/>
            <person name="Pangilinan J."/>
            <person name="Andreopoulos W."/>
            <person name="LaButti K."/>
            <person name="Hundley H."/>
            <person name="Na H."/>
            <person name="Kuo A."/>
            <person name="Barry K."/>
            <person name="Lipzen A."/>
            <person name="Henrissat B."/>
            <person name="Riley R."/>
            <person name="Ahrendt S."/>
            <person name="Nagy L.G."/>
            <person name="Grigoriev I.V."/>
            <person name="Martin F."/>
            <person name="Rosso M.N."/>
        </authorList>
    </citation>
    <scope>NUCLEOTIDE SEQUENCE</scope>
    <source>
        <strain evidence="1">CBS 384.51</strain>
    </source>
</reference>
<sequence length="273" mass="30943">MLNSREMTAVLLLGIHDLRYKVRVLHRNISVSTIVHTKHGGMDKFILVDSGFSVSVDESGMPLGSPSCCHTRMLPFMAQELVADMDASSRSWRHSVHKPAQHCVRHDFESLFWVSVWCAITVVSPDEEDPGQKINGLKYLATWEMPSLRCAANRKHAIIFGGNAELNRVPLSPYFEHLREWVRAFCDCIYDGFIARRRWEKKYRNAQPSFSQYETGHGEVTREKLLEAFKSYGDDVFSSIAQGKEAAEEPEEKWGGCECDSSSESESGESDEC</sequence>
<dbReference type="EMBL" id="MU274928">
    <property type="protein sequence ID" value="KAI0085820.1"/>
    <property type="molecule type" value="Genomic_DNA"/>
</dbReference>
<protein>
    <submittedName>
        <fullName evidence="1">Uncharacterized protein</fullName>
    </submittedName>
</protein>
<evidence type="ECO:0000313" key="1">
    <source>
        <dbReference type="EMBL" id="KAI0085820.1"/>
    </source>
</evidence>